<proteinExistence type="predicted"/>
<dbReference type="EMBL" id="CAJOAZ010018491">
    <property type="protein sequence ID" value="CAF4326758.1"/>
    <property type="molecule type" value="Genomic_DNA"/>
</dbReference>
<gene>
    <name evidence="1" type="ORF">OXD698_LOCUS47471</name>
</gene>
<dbReference type="AlphaFoldDB" id="A0A820JGG7"/>
<protein>
    <submittedName>
        <fullName evidence="1">Uncharacterized protein</fullName>
    </submittedName>
</protein>
<feature type="non-terminal residue" evidence="1">
    <location>
        <position position="1"/>
    </location>
</feature>
<evidence type="ECO:0000313" key="1">
    <source>
        <dbReference type="EMBL" id="CAF4326758.1"/>
    </source>
</evidence>
<organism evidence="1 2">
    <name type="scientific">Adineta steineri</name>
    <dbReference type="NCBI Taxonomy" id="433720"/>
    <lineage>
        <taxon>Eukaryota</taxon>
        <taxon>Metazoa</taxon>
        <taxon>Spiralia</taxon>
        <taxon>Gnathifera</taxon>
        <taxon>Rotifera</taxon>
        <taxon>Eurotatoria</taxon>
        <taxon>Bdelloidea</taxon>
        <taxon>Adinetida</taxon>
        <taxon>Adinetidae</taxon>
        <taxon>Adineta</taxon>
    </lineage>
</organism>
<sequence>GNIFVTDQNNDRVQKFLLITNNSNSSPIIQSTYSSILTENSEIFAHIDCEKLNYYYETIQIEVNESGCYNLVSKSPIDTFGYIYQDYFKPIIPTDNSFSHIGPKYTDNQFKFETSLLFNTKYILVVTTLNPNVTGNFSVIATGPNHVIFNRISK</sequence>
<comment type="caution">
    <text evidence="1">The sequence shown here is derived from an EMBL/GenBank/DDBJ whole genome shotgun (WGS) entry which is preliminary data.</text>
</comment>
<evidence type="ECO:0000313" key="2">
    <source>
        <dbReference type="Proteomes" id="UP000663844"/>
    </source>
</evidence>
<name>A0A820JGG7_9BILA</name>
<reference evidence="1" key="1">
    <citation type="submission" date="2021-02" db="EMBL/GenBank/DDBJ databases">
        <authorList>
            <person name="Nowell W R."/>
        </authorList>
    </citation>
    <scope>NUCLEOTIDE SEQUENCE</scope>
</reference>
<accession>A0A820JGG7</accession>
<dbReference type="Proteomes" id="UP000663844">
    <property type="component" value="Unassembled WGS sequence"/>
</dbReference>